<keyword evidence="5 9" id="KW-0520">NAD</keyword>
<feature type="site" description="Plays an important role in discriminating NADH against NADPH" evidence="9">
    <location>
        <position position="76"/>
    </location>
</feature>
<evidence type="ECO:0000256" key="2">
    <source>
        <dbReference type="ARBA" id="ARBA00022516"/>
    </source>
</evidence>
<dbReference type="OrthoDB" id="9802260at2"/>
<evidence type="ECO:0000256" key="1">
    <source>
        <dbReference type="ARBA" id="ARBA00011245"/>
    </source>
</evidence>
<comment type="subunit">
    <text evidence="1 9">Monomer.</text>
</comment>
<dbReference type="PANTHER" id="PTHR37480">
    <property type="entry name" value="ENOYL-[ACYL-CARRIER-PROTEIN] REDUCTASE [NADH]"/>
    <property type="match status" value="1"/>
</dbReference>
<feature type="binding site" evidence="9">
    <location>
        <begin position="141"/>
        <end position="142"/>
    </location>
    <ligand>
        <name>NAD(+)</name>
        <dbReference type="ChEBI" id="CHEBI:57540"/>
    </ligand>
</feature>
<sequence length="400" mass="43392">MIIEPIVQGVVARSAHPIGCRQAVLNQINYVQNAQTIQQGPKKVLVLGASSGFGLASRISLAFGGSNADTIGVSFERGPSDKGVGTAGWYNNIYFRQEAEKQGLIAKNFVGDAFSAQTRQDVLDFIKNEFGGTVDLVVYSLATGVRPNPETGELWRSSIKTVGEAISGPTINIEMDSFETMEIGTASESELEATIKVMGGEDWQSWITMLSEGGVLAQGCKTVAYSYVGPEVTYPIYHQGTLGRAKAHLHATADTINEQLGAIGGEAYVSVCKALVTKASVFIPAFSPYILSLFKVMKEKGTHEGCIEQMQRLFAQRLYSNQAGVPVDNARLIRIDDWELAPQTQAEVKAMMAQMTNANFQQIGDYQGYKLDFMQLNGFGFAEVDYSAPVNIQELALLTP</sequence>
<evidence type="ECO:0000256" key="4">
    <source>
        <dbReference type="ARBA" id="ARBA00023002"/>
    </source>
</evidence>
<comment type="similarity">
    <text evidence="9">Belongs to the TER reductase family.</text>
</comment>
<feature type="domain" description="Enoyl reductase FAD binding" evidence="10">
    <location>
        <begin position="327"/>
        <end position="390"/>
    </location>
</feature>
<dbReference type="InterPro" id="IPR050048">
    <property type="entry name" value="FabV-like_NADH_b"/>
</dbReference>
<accession>A0A0C2K170</accession>
<evidence type="ECO:0000256" key="7">
    <source>
        <dbReference type="ARBA" id="ARBA00023160"/>
    </source>
</evidence>
<dbReference type="GO" id="GO:0050343">
    <property type="term" value="F:trans-2-enoyl-CoA reductase (NADH) activity"/>
    <property type="evidence" value="ECO:0007669"/>
    <property type="project" value="UniProtKB-EC"/>
</dbReference>
<dbReference type="SUPFAM" id="SSF51735">
    <property type="entry name" value="NAD(P)-binding Rossmann-fold domains"/>
    <property type="match status" value="1"/>
</dbReference>
<evidence type="ECO:0000313" key="14">
    <source>
        <dbReference type="Proteomes" id="UP000031672"/>
    </source>
</evidence>
<dbReference type="EMBL" id="JTKH01000003">
    <property type="protein sequence ID" value="KII81892.1"/>
    <property type="molecule type" value="Genomic_DNA"/>
</dbReference>
<comment type="caution">
    <text evidence="13">The sequence shown here is derived from an EMBL/GenBank/DDBJ whole genome shotgun (WGS) entry which is preliminary data.</text>
</comment>
<evidence type="ECO:0000313" key="13">
    <source>
        <dbReference type="EMBL" id="KII81892.1"/>
    </source>
</evidence>
<evidence type="ECO:0000259" key="10">
    <source>
        <dbReference type="Pfam" id="PF07055"/>
    </source>
</evidence>
<dbReference type="InterPro" id="IPR024910">
    <property type="entry name" value="Enoyl-CoA_Rdtase_cat_dom"/>
</dbReference>
<dbReference type="InterPro" id="IPR024906">
    <property type="entry name" value="Eno_Rdtase_FAD-bd_dom"/>
</dbReference>
<keyword evidence="2 9" id="KW-0444">Lipid biosynthesis</keyword>
<feature type="active site" description="Proton donor" evidence="9">
    <location>
        <position position="237"/>
    </location>
</feature>
<reference evidence="13 14" key="1">
    <citation type="submission" date="2014-11" db="EMBL/GenBank/DDBJ databases">
        <title>Draft Genome Sequence of Vibrio piscirenalis strains CECT 8603T and CECT 8604, two marine Gammaproteobacterium isolated from cultured gilthead sea bream (Sparus aurata).</title>
        <authorList>
            <person name="Arahal D.R."/>
            <person name="Rodrigo-Torres L."/>
            <person name="Lucena T."/>
            <person name="Pujalte M.J."/>
        </authorList>
    </citation>
    <scope>NUCLEOTIDE SEQUENCE [LARGE SCALE GENOMIC DNA]</scope>
    <source>
        <strain evidence="13 14">DCR 1-4-2</strain>
    </source>
</reference>
<dbReference type="STRING" id="1461322.OJ16_01485"/>
<evidence type="ECO:0000256" key="5">
    <source>
        <dbReference type="ARBA" id="ARBA00023027"/>
    </source>
</evidence>
<protein>
    <recommendedName>
        <fullName evidence="9">Enoyl-[acyl-carrier-protein] reductase [NADH]</fullName>
        <shortName evidence="9">ENR</shortName>
        <ecNumber evidence="9">1.3.1.9</ecNumber>
    </recommendedName>
</protein>
<comment type="catalytic activity">
    <reaction evidence="8">
        <text>a 2,3-saturated acyl-CoA + NAD(+) = a (2E)-enoyl-CoA + NADH + H(+)</text>
        <dbReference type="Rhea" id="RHEA:18177"/>
        <dbReference type="ChEBI" id="CHEBI:15378"/>
        <dbReference type="ChEBI" id="CHEBI:57540"/>
        <dbReference type="ChEBI" id="CHEBI:57945"/>
        <dbReference type="ChEBI" id="CHEBI:58856"/>
        <dbReference type="ChEBI" id="CHEBI:65111"/>
        <dbReference type="EC" id="1.3.1.44"/>
    </reaction>
</comment>
<evidence type="ECO:0000259" key="11">
    <source>
        <dbReference type="Pfam" id="PF12241"/>
    </source>
</evidence>
<evidence type="ECO:0000259" key="12">
    <source>
        <dbReference type="Pfam" id="PF12242"/>
    </source>
</evidence>
<feature type="domain" description="Trans-2-enoyl-CoA reductase-like NAD(P)H binding" evidence="12">
    <location>
        <begin position="2"/>
        <end position="80"/>
    </location>
</feature>
<feature type="binding site" evidence="9">
    <location>
        <begin position="75"/>
        <end position="76"/>
    </location>
    <ligand>
        <name>NAD(+)</name>
        <dbReference type="ChEBI" id="CHEBI:57540"/>
    </ligand>
</feature>
<keyword evidence="6 9" id="KW-0443">Lipid metabolism</keyword>
<keyword evidence="4 9" id="KW-0560">Oxidoreductase</keyword>
<dbReference type="Pfam" id="PF07055">
    <property type="entry name" value="Eno-Rase_FAD_bd"/>
    <property type="match status" value="1"/>
</dbReference>
<dbReference type="PANTHER" id="PTHR37480:SF1">
    <property type="entry name" value="ENOYL-[ACYL-CARRIER-PROTEIN] REDUCTASE [NADH]"/>
    <property type="match status" value="1"/>
</dbReference>
<dbReference type="GO" id="GO:0006633">
    <property type="term" value="P:fatty acid biosynthetic process"/>
    <property type="evidence" value="ECO:0007669"/>
    <property type="project" value="UniProtKB-UniRule"/>
</dbReference>
<evidence type="ECO:0000256" key="6">
    <source>
        <dbReference type="ARBA" id="ARBA00023098"/>
    </source>
</evidence>
<comment type="catalytic activity">
    <reaction evidence="9">
        <text>a 2,3-saturated acyl-[ACP] + NAD(+) = a (2E)-enoyl-[ACP] + NADH + H(+)</text>
        <dbReference type="Rhea" id="RHEA:10240"/>
        <dbReference type="Rhea" id="RHEA-COMP:9925"/>
        <dbReference type="Rhea" id="RHEA-COMP:9926"/>
        <dbReference type="ChEBI" id="CHEBI:15378"/>
        <dbReference type="ChEBI" id="CHEBI:57540"/>
        <dbReference type="ChEBI" id="CHEBI:57945"/>
        <dbReference type="ChEBI" id="CHEBI:78784"/>
        <dbReference type="ChEBI" id="CHEBI:78785"/>
        <dbReference type="EC" id="1.3.1.9"/>
    </reaction>
</comment>
<feature type="binding site" evidence="9">
    <location>
        <begin position="112"/>
        <end position="113"/>
    </location>
    <ligand>
        <name>NAD(+)</name>
        <dbReference type="ChEBI" id="CHEBI:57540"/>
    </ligand>
</feature>
<dbReference type="NCBIfam" id="NF010177">
    <property type="entry name" value="PRK13656.1"/>
    <property type="match status" value="1"/>
</dbReference>
<dbReference type="NCBIfam" id="NF043048">
    <property type="entry name" value="EnoyACPredFabV"/>
    <property type="match status" value="1"/>
</dbReference>
<dbReference type="Pfam" id="PF12241">
    <property type="entry name" value="Enoyl_reductase"/>
    <property type="match status" value="1"/>
</dbReference>
<dbReference type="RefSeq" id="WP_040986660.1">
    <property type="nucleotide sequence ID" value="NZ_JTKH01000003.1"/>
</dbReference>
<dbReference type="EC" id="1.3.1.9" evidence="9"/>
<feature type="domain" description="Trans-2-enoyl-CoA reductase catalytic" evidence="11">
    <location>
        <begin position="84"/>
        <end position="319"/>
    </location>
</feature>
<dbReference type="Pfam" id="PF12242">
    <property type="entry name" value="Eno-Rase_NADH_b"/>
    <property type="match status" value="1"/>
</dbReference>
<dbReference type="InterPro" id="IPR036291">
    <property type="entry name" value="NAD(P)-bd_dom_sf"/>
</dbReference>
<dbReference type="GO" id="GO:0004318">
    <property type="term" value="F:enoyl-[acyl-carrier-protein] reductase (NADH) activity"/>
    <property type="evidence" value="ECO:0007669"/>
    <property type="project" value="UniProtKB-UniRule"/>
</dbReference>
<feature type="binding site" evidence="9">
    <location>
        <position position="246"/>
    </location>
    <ligand>
        <name>NAD(+)</name>
        <dbReference type="ChEBI" id="CHEBI:57540"/>
    </ligand>
</feature>
<accession>A0A0C2P626</accession>
<dbReference type="Gene3D" id="3.40.50.720">
    <property type="entry name" value="NAD(P)-binding Rossmann-like Domain"/>
    <property type="match status" value="1"/>
</dbReference>
<organism evidence="13 14">
    <name type="scientific">Vibrio renipiscarius</name>
    <dbReference type="NCBI Taxonomy" id="1461322"/>
    <lineage>
        <taxon>Bacteria</taxon>
        <taxon>Pseudomonadati</taxon>
        <taxon>Pseudomonadota</taxon>
        <taxon>Gammaproteobacteria</taxon>
        <taxon>Vibrionales</taxon>
        <taxon>Vibrionaceae</taxon>
        <taxon>Vibrio</taxon>
    </lineage>
</organism>
<dbReference type="Proteomes" id="UP000031672">
    <property type="component" value="Unassembled WGS sequence"/>
</dbReference>
<evidence type="ECO:0000256" key="9">
    <source>
        <dbReference type="HAMAP-Rule" id="MF_01838"/>
    </source>
</evidence>
<dbReference type="GO" id="GO:0051287">
    <property type="term" value="F:NAD binding"/>
    <property type="evidence" value="ECO:0007669"/>
    <property type="project" value="UniProtKB-UniRule"/>
</dbReference>
<feature type="binding site" evidence="9">
    <location>
        <begin position="48"/>
        <end position="53"/>
    </location>
    <ligand>
        <name>NAD(+)</name>
        <dbReference type="ChEBI" id="CHEBI:57540"/>
    </ligand>
</feature>
<dbReference type="AlphaFoldDB" id="A0A0C2P626"/>
<gene>
    <name evidence="9" type="primary">fabV</name>
    <name evidence="13" type="ORF">OJ16_01485</name>
</gene>
<dbReference type="InterPro" id="IPR010758">
    <property type="entry name" value="Trans-2-enoyl-CoA_reductase"/>
</dbReference>
<name>A0A0C2P626_9VIBR</name>
<comment type="function">
    <text evidence="9">Involved in the final reduction of the elongation cycle of fatty acid synthesis (FAS II). Catalyzes the reduction of a carbon-carbon double bond in an enoyl moiety that is covalently linked to an acyl carrier protein (ACP).</text>
</comment>
<proteinExistence type="inferred from homology"/>
<keyword evidence="14" id="KW-1185">Reference proteome</keyword>
<keyword evidence="3 9" id="KW-0276">Fatty acid metabolism</keyword>
<dbReference type="UniPathway" id="UPA00094"/>
<evidence type="ECO:0000256" key="3">
    <source>
        <dbReference type="ARBA" id="ARBA00022832"/>
    </source>
</evidence>
<comment type="pathway">
    <text evidence="9">Lipid metabolism; fatty acid biosynthesis.</text>
</comment>
<keyword evidence="7 9" id="KW-0275">Fatty acid biosynthesis</keyword>
<evidence type="ECO:0000256" key="8">
    <source>
        <dbReference type="ARBA" id="ARBA00048302"/>
    </source>
</evidence>
<feature type="binding site" evidence="9">
    <location>
        <position position="227"/>
    </location>
    <ligand>
        <name>substrate</name>
    </ligand>
</feature>
<dbReference type="HAMAP" id="MF_01838">
    <property type="entry name" value="FabV_reductase"/>
    <property type="match status" value="1"/>
</dbReference>
<feature type="binding site" evidence="9">
    <location>
        <begin position="275"/>
        <end position="277"/>
    </location>
    <ligand>
        <name>NAD(+)</name>
        <dbReference type="ChEBI" id="CHEBI:57540"/>
    </ligand>
</feature>